<dbReference type="InterPro" id="IPR021109">
    <property type="entry name" value="Peptidase_aspartic_dom_sf"/>
</dbReference>
<dbReference type="EC" id="2.7.7.49" evidence="3"/>
<dbReference type="PROSITE" id="PS00141">
    <property type="entry name" value="ASP_PROTEASE"/>
    <property type="match status" value="1"/>
</dbReference>
<dbReference type="SUPFAM" id="SSF50630">
    <property type="entry name" value="Acid proteases"/>
    <property type="match status" value="1"/>
</dbReference>
<dbReference type="PROSITE" id="PS50994">
    <property type="entry name" value="INTEGRASE"/>
    <property type="match status" value="1"/>
</dbReference>
<evidence type="ECO:0000256" key="10">
    <source>
        <dbReference type="ARBA" id="ARBA00022918"/>
    </source>
</evidence>
<dbReference type="InterPro" id="IPR041588">
    <property type="entry name" value="Integrase_H2C2"/>
</dbReference>
<keyword evidence="7" id="KW-0540">Nuclease</keyword>
<dbReference type="AlphaFoldDB" id="A0A498N0T7"/>
<accession>A0A498N0T7</accession>
<dbReference type="Proteomes" id="UP000290572">
    <property type="component" value="Unassembled WGS sequence"/>
</dbReference>
<keyword evidence="5" id="KW-0808">Transferase</keyword>
<dbReference type="InterPro" id="IPR001584">
    <property type="entry name" value="Integrase_cat-core"/>
</dbReference>
<gene>
    <name evidence="15" type="ORF">ROHU_005907</name>
</gene>
<dbReference type="SUPFAM" id="SSF56672">
    <property type="entry name" value="DNA/RNA polymerases"/>
    <property type="match status" value="1"/>
</dbReference>
<dbReference type="Gene3D" id="3.30.70.270">
    <property type="match status" value="1"/>
</dbReference>
<dbReference type="FunFam" id="3.10.10.10:FF:000007">
    <property type="entry name" value="Retrovirus-related Pol polyprotein from transposon 17.6-like Protein"/>
    <property type="match status" value="1"/>
</dbReference>
<dbReference type="STRING" id="84645.A0A498N0T7"/>
<feature type="compositionally biased region" description="Polar residues" evidence="12">
    <location>
        <begin position="159"/>
        <end position="168"/>
    </location>
</feature>
<dbReference type="InterPro" id="IPR012337">
    <property type="entry name" value="RNaseH-like_sf"/>
</dbReference>
<dbReference type="EMBL" id="QBIY01012377">
    <property type="protein sequence ID" value="RXN25364.1"/>
    <property type="molecule type" value="Genomic_DNA"/>
</dbReference>
<dbReference type="Pfam" id="PF17921">
    <property type="entry name" value="Integrase_H2C2"/>
    <property type="match status" value="1"/>
</dbReference>
<dbReference type="FunFam" id="3.30.420.10:FF:000032">
    <property type="entry name" value="Retrovirus-related Pol polyprotein from transposon 297-like Protein"/>
    <property type="match status" value="1"/>
</dbReference>
<keyword evidence="10" id="KW-0695">RNA-directed DNA polymerase</keyword>
<feature type="region of interest" description="Disordered" evidence="12">
    <location>
        <begin position="989"/>
        <end position="1049"/>
    </location>
</feature>
<feature type="domain" description="Reverse transcriptase" evidence="13">
    <location>
        <begin position="263"/>
        <end position="454"/>
    </location>
</feature>
<dbReference type="GO" id="GO:0006508">
    <property type="term" value="P:proteolysis"/>
    <property type="evidence" value="ECO:0007669"/>
    <property type="project" value="UniProtKB-KW"/>
</dbReference>
<dbReference type="Pfam" id="PF00665">
    <property type="entry name" value="rve"/>
    <property type="match status" value="1"/>
</dbReference>
<dbReference type="InterPro" id="IPR041373">
    <property type="entry name" value="RT_RNaseH"/>
</dbReference>
<dbReference type="Gene3D" id="3.10.10.10">
    <property type="entry name" value="HIV Type 1 Reverse Transcriptase, subunit A, domain 1"/>
    <property type="match status" value="1"/>
</dbReference>
<feature type="compositionally biased region" description="Low complexity" evidence="12">
    <location>
        <begin position="993"/>
        <end position="1005"/>
    </location>
</feature>
<feature type="compositionally biased region" description="Basic residues" evidence="12">
    <location>
        <begin position="1030"/>
        <end position="1040"/>
    </location>
</feature>
<dbReference type="GO" id="GO:0003676">
    <property type="term" value="F:nucleic acid binding"/>
    <property type="evidence" value="ECO:0007669"/>
    <property type="project" value="InterPro"/>
</dbReference>
<evidence type="ECO:0000256" key="2">
    <source>
        <dbReference type="ARBA" id="ARBA00012180"/>
    </source>
</evidence>
<sequence length="1049" mass="117254">MYLDCVVDGQPCSALVDTGSTICLLRKGLLPRTACPLPEDWTPTNTELLTVTGERTVMPGKKLLSVVVGMSQTSHEFWLADIRDECIVGLDLLAHWGARVDVPGAVLCLGNETVPLRSGWSHHGEAAAPQPPPRHPCSPAPSRRSRAAETKGEPRGSIAAQTSASQPLSPHVLLAHPSPETVAAVEELGRQSGEHLSAPQQEQLQCLLRDFVDIFAAREEDCTRTALVQHHIDTGHAAPIRLRPHRLPLAKRQAAEEMIRDMAANGIIEPSDSPWAAPMVMVRKKTGGWRPCVDFRRLNAVTRKDSYPLPRIDDALDYVAGSCWFSSLDLRSGYWQVELASEARPKTAFTIGQGLWQFKVMPFGLCNAPATFERLMERVLKDIPRTRCVVYLDDLLVHAKDFDQAVHNLREVLTAIRSAGGETGERVVAYYSCSLSRPERNYCVTRRELLAVILAVRHFRPYLLGTRFTLRTDHASLTWMLNFRQPEGQVARWVEILQEYDFEVQHRPGRQHANADALSRRPCLTDECRYCSRQEERGLGPSAASAGPGDSEGDVEPFTTEQLKQQQANDRVLVKVRGWLETQTRPDWPAVSSQGPESKSLHSQWGSLELHDGMIYRRWQAPGGGSDRLQLLVPHALRSEVLRWVHGAAGSGHFGNAKTVRRLRQRFYWPGWRQDAELHVHCCDVCTAQKGPSRRSHAPLQQYLVGAPMERIGVDILGPFPITEAGNRFVLVAMDYFTKWPEAYAVPDQSASTSAQRLVDEMFTRFGVPDELHSDQGRNFESRLFSEVCQRLGVKKTRTTPLHPQSDGLVERFNRTLATQLAILTSQHQRDWDQHLPLVLWAYRTAVQESSQCTPAALMFGRELRTPVDLVFGSPPEPEIAGGPELDYFRRLKERLSTVHQLAREALEEAGARQKRAYDTRAHGPTLGPGDKVWVFCPQRKRGLSPKLTHHWQGPGEILDQISEVVFRVRMPGRGRRVVLHKDRLAPYHPLAPEQETGGSQSGSPPSTPSAETDNDGLRTEPGAGGRTSGRPKRVRRRPGHLLDFVVGD</sequence>
<dbReference type="GO" id="GO:0004523">
    <property type="term" value="F:RNA-DNA hybrid ribonuclease activity"/>
    <property type="evidence" value="ECO:0007669"/>
    <property type="project" value="UniProtKB-EC"/>
</dbReference>
<dbReference type="SUPFAM" id="SSF53098">
    <property type="entry name" value="Ribonuclease H-like"/>
    <property type="match status" value="1"/>
</dbReference>
<dbReference type="Gene3D" id="3.30.420.10">
    <property type="entry name" value="Ribonuclease H-like superfamily/Ribonuclease H"/>
    <property type="match status" value="1"/>
</dbReference>
<protein>
    <recommendedName>
        <fullName evidence="11">Gypsy retrotransposon integrase-like protein 1</fullName>
        <ecNumber evidence="3">2.7.7.49</ecNumber>
        <ecNumber evidence="2">3.1.26.4</ecNumber>
    </recommendedName>
</protein>
<dbReference type="InterPro" id="IPR036397">
    <property type="entry name" value="RNaseH_sf"/>
</dbReference>
<evidence type="ECO:0000256" key="9">
    <source>
        <dbReference type="ARBA" id="ARBA00022801"/>
    </source>
</evidence>
<name>A0A498N0T7_LABRO</name>
<feature type="compositionally biased region" description="Pro residues" evidence="12">
    <location>
        <begin position="129"/>
        <end position="139"/>
    </location>
</feature>
<evidence type="ECO:0000256" key="12">
    <source>
        <dbReference type="SAM" id="MobiDB-lite"/>
    </source>
</evidence>
<dbReference type="Gene3D" id="1.10.340.70">
    <property type="match status" value="1"/>
</dbReference>
<dbReference type="PANTHER" id="PTHR37984">
    <property type="entry name" value="PROTEIN CBG26694"/>
    <property type="match status" value="1"/>
</dbReference>
<reference evidence="15 16" key="1">
    <citation type="submission" date="2018-03" db="EMBL/GenBank/DDBJ databases">
        <title>Draft genome sequence of Rohu Carp (Labeo rohita).</title>
        <authorList>
            <person name="Das P."/>
            <person name="Kushwaha B."/>
            <person name="Joshi C.G."/>
            <person name="Kumar D."/>
            <person name="Nagpure N.S."/>
            <person name="Sahoo L."/>
            <person name="Das S.P."/>
            <person name="Bit A."/>
            <person name="Patnaik S."/>
            <person name="Meher P.K."/>
            <person name="Jayasankar P."/>
            <person name="Koringa P.G."/>
            <person name="Patel N.V."/>
            <person name="Hinsu A.T."/>
            <person name="Kumar R."/>
            <person name="Pandey M."/>
            <person name="Agarwal S."/>
            <person name="Srivastava S."/>
            <person name="Singh M."/>
            <person name="Iquebal M.A."/>
            <person name="Jaiswal S."/>
            <person name="Angadi U.B."/>
            <person name="Kumar N."/>
            <person name="Raza M."/>
            <person name="Shah T.M."/>
            <person name="Rai A."/>
            <person name="Jena J.K."/>
        </authorList>
    </citation>
    <scope>NUCLEOTIDE SEQUENCE [LARGE SCALE GENOMIC DNA]</scope>
    <source>
        <strain evidence="15">DASCIFA01</strain>
        <tissue evidence="15">Testis</tissue>
    </source>
</reference>
<evidence type="ECO:0000256" key="8">
    <source>
        <dbReference type="ARBA" id="ARBA00022759"/>
    </source>
</evidence>
<dbReference type="GO" id="GO:0004190">
    <property type="term" value="F:aspartic-type endopeptidase activity"/>
    <property type="evidence" value="ECO:0007669"/>
    <property type="project" value="InterPro"/>
</dbReference>
<dbReference type="InterPro" id="IPR043128">
    <property type="entry name" value="Rev_trsase/Diguanyl_cyclase"/>
</dbReference>
<dbReference type="PANTHER" id="PTHR37984:SF15">
    <property type="entry name" value="INTEGRASE CATALYTIC DOMAIN-CONTAINING PROTEIN"/>
    <property type="match status" value="1"/>
</dbReference>
<keyword evidence="8" id="KW-0255">Endonuclease</keyword>
<dbReference type="InterPro" id="IPR050951">
    <property type="entry name" value="Retrovirus_Pol_polyprotein"/>
</dbReference>
<dbReference type="InterPro" id="IPR000477">
    <property type="entry name" value="RT_dom"/>
</dbReference>
<comment type="caution">
    <text evidence="15">The sequence shown here is derived from an EMBL/GenBank/DDBJ whole genome shotgun (WGS) entry which is preliminary data.</text>
</comment>
<proteinExistence type="inferred from homology"/>
<evidence type="ECO:0000313" key="16">
    <source>
        <dbReference type="Proteomes" id="UP000290572"/>
    </source>
</evidence>
<dbReference type="FunFam" id="1.10.340.70:FF:000001">
    <property type="entry name" value="Retrovirus-related Pol polyprotein from transposon gypsy-like Protein"/>
    <property type="match status" value="1"/>
</dbReference>
<evidence type="ECO:0000256" key="4">
    <source>
        <dbReference type="ARBA" id="ARBA00022670"/>
    </source>
</evidence>
<dbReference type="EC" id="3.1.26.4" evidence="2"/>
<evidence type="ECO:0000256" key="7">
    <source>
        <dbReference type="ARBA" id="ARBA00022722"/>
    </source>
</evidence>
<evidence type="ECO:0000259" key="14">
    <source>
        <dbReference type="PROSITE" id="PS50994"/>
    </source>
</evidence>
<keyword evidence="6" id="KW-0548">Nucleotidyltransferase</keyword>
<dbReference type="CDD" id="cd09274">
    <property type="entry name" value="RNase_HI_RT_Ty3"/>
    <property type="match status" value="1"/>
</dbReference>
<keyword evidence="9" id="KW-0378">Hydrolase</keyword>
<evidence type="ECO:0000256" key="3">
    <source>
        <dbReference type="ARBA" id="ARBA00012493"/>
    </source>
</evidence>
<evidence type="ECO:0000256" key="5">
    <source>
        <dbReference type="ARBA" id="ARBA00022679"/>
    </source>
</evidence>
<keyword evidence="16" id="KW-1185">Reference proteome</keyword>
<dbReference type="InterPro" id="IPR043502">
    <property type="entry name" value="DNA/RNA_pol_sf"/>
</dbReference>
<organism evidence="15 16">
    <name type="scientific">Labeo rohita</name>
    <name type="common">Indian major carp</name>
    <name type="synonym">Cyprinus rohita</name>
    <dbReference type="NCBI Taxonomy" id="84645"/>
    <lineage>
        <taxon>Eukaryota</taxon>
        <taxon>Metazoa</taxon>
        <taxon>Chordata</taxon>
        <taxon>Craniata</taxon>
        <taxon>Vertebrata</taxon>
        <taxon>Euteleostomi</taxon>
        <taxon>Actinopterygii</taxon>
        <taxon>Neopterygii</taxon>
        <taxon>Teleostei</taxon>
        <taxon>Ostariophysi</taxon>
        <taxon>Cypriniformes</taxon>
        <taxon>Cyprinidae</taxon>
        <taxon>Labeoninae</taxon>
        <taxon>Labeonini</taxon>
        <taxon>Labeo</taxon>
    </lineage>
</organism>
<dbReference type="CDD" id="cd01647">
    <property type="entry name" value="RT_LTR"/>
    <property type="match status" value="1"/>
</dbReference>
<dbReference type="PROSITE" id="PS50878">
    <property type="entry name" value="RT_POL"/>
    <property type="match status" value="1"/>
</dbReference>
<evidence type="ECO:0000256" key="11">
    <source>
        <dbReference type="ARBA" id="ARBA00039658"/>
    </source>
</evidence>
<comment type="similarity">
    <text evidence="1">Belongs to the beta type-B retroviral polymerase family. HERV class-II K(HML-2) pol subfamily.</text>
</comment>
<evidence type="ECO:0000313" key="15">
    <source>
        <dbReference type="EMBL" id="RXN25364.1"/>
    </source>
</evidence>
<keyword evidence="4" id="KW-0645">Protease</keyword>
<evidence type="ECO:0000256" key="1">
    <source>
        <dbReference type="ARBA" id="ARBA00010879"/>
    </source>
</evidence>
<dbReference type="Pfam" id="PF00078">
    <property type="entry name" value="RVT_1"/>
    <property type="match status" value="1"/>
</dbReference>
<dbReference type="Gene3D" id="2.40.70.10">
    <property type="entry name" value="Acid Proteases"/>
    <property type="match status" value="1"/>
</dbReference>
<dbReference type="Pfam" id="PF17917">
    <property type="entry name" value="RT_RNaseH"/>
    <property type="match status" value="1"/>
</dbReference>
<dbReference type="GO" id="GO:0003964">
    <property type="term" value="F:RNA-directed DNA polymerase activity"/>
    <property type="evidence" value="ECO:0007669"/>
    <property type="project" value="UniProtKB-KW"/>
</dbReference>
<evidence type="ECO:0000256" key="6">
    <source>
        <dbReference type="ARBA" id="ARBA00022695"/>
    </source>
</evidence>
<feature type="region of interest" description="Disordered" evidence="12">
    <location>
        <begin position="120"/>
        <end position="173"/>
    </location>
</feature>
<feature type="domain" description="Integrase catalytic" evidence="14">
    <location>
        <begin position="704"/>
        <end position="863"/>
    </location>
</feature>
<dbReference type="InterPro" id="IPR001969">
    <property type="entry name" value="Aspartic_peptidase_AS"/>
</dbReference>
<dbReference type="GO" id="GO:0015074">
    <property type="term" value="P:DNA integration"/>
    <property type="evidence" value="ECO:0007669"/>
    <property type="project" value="InterPro"/>
</dbReference>
<evidence type="ECO:0000259" key="13">
    <source>
        <dbReference type="PROSITE" id="PS50878"/>
    </source>
</evidence>